<comment type="similarity">
    <text evidence="1">Belongs to the sulfotransferase 1 family.</text>
</comment>
<dbReference type="Proteomes" id="UP001558652">
    <property type="component" value="Unassembled WGS sequence"/>
</dbReference>
<dbReference type="AlphaFoldDB" id="A0ABD0YQL3"/>
<accession>A0ABD0YQL3</accession>
<evidence type="ECO:0000256" key="2">
    <source>
        <dbReference type="ARBA" id="ARBA00022679"/>
    </source>
</evidence>
<dbReference type="Pfam" id="PF00685">
    <property type="entry name" value="Sulfotransfer_1"/>
    <property type="match status" value="1"/>
</dbReference>
<comment type="caution">
    <text evidence="4">The sequence shown here is derived from an EMBL/GenBank/DDBJ whole genome shotgun (WGS) entry which is preliminary data.</text>
</comment>
<evidence type="ECO:0000313" key="4">
    <source>
        <dbReference type="EMBL" id="KAL1138260.1"/>
    </source>
</evidence>
<proteinExistence type="inferred from homology"/>
<evidence type="ECO:0000256" key="1">
    <source>
        <dbReference type="ARBA" id="ARBA00005771"/>
    </source>
</evidence>
<dbReference type="GO" id="GO:0016740">
    <property type="term" value="F:transferase activity"/>
    <property type="evidence" value="ECO:0007669"/>
    <property type="project" value="UniProtKB-KW"/>
</dbReference>
<name>A0ABD0YQL3_9HEMI</name>
<gene>
    <name evidence="4" type="ORF">AAG570_009949</name>
</gene>
<dbReference type="EMBL" id="JBFDAA010000004">
    <property type="protein sequence ID" value="KAL1138260.1"/>
    <property type="molecule type" value="Genomic_DNA"/>
</dbReference>
<dbReference type="InterPro" id="IPR000863">
    <property type="entry name" value="Sulfotransferase_dom"/>
</dbReference>
<dbReference type="Gene3D" id="3.40.50.300">
    <property type="entry name" value="P-loop containing nucleotide triphosphate hydrolases"/>
    <property type="match status" value="1"/>
</dbReference>
<reference evidence="4 5" key="1">
    <citation type="submission" date="2024-07" db="EMBL/GenBank/DDBJ databases">
        <title>Chromosome-level genome assembly of the water stick insect Ranatra chinensis (Heteroptera: Nepidae).</title>
        <authorList>
            <person name="Liu X."/>
        </authorList>
    </citation>
    <scope>NUCLEOTIDE SEQUENCE [LARGE SCALE GENOMIC DNA]</scope>
    <source>
        <strain evidence="4">Cailab_2021Rc</strain>
        <tissue evidence="4">Muscle</tissue>
    </source>
</reference>
<sequence>MHIKYEKLKDEVAEKLDKLFGVPGCLIEVNPGKVILPPKYQDLGERIYNLNVRPDDVWLVSYPRTGSTWVQEMVWCICNDFKSEASKTISQMRTPLLELTAILANEEGSWKDNFPNSVDQVENMPSPRFIKTHLPWGLLPAQLEQVKPKIIYVARNPKDMCISYYHYCKLIHKLNGSVEEFCELLLDGTAPIGPLWDHILGFWEKRNEPNIQFLKYEDVKKDVRGTIEKMADFLGKSLSEDDIISLMDHVSFKKMRNNPALNLEPLLKLKNGPSFEMNGDSNFIRKGQVGDWKNYMSEDLSQRFDKWMETNLAGTGLHFQTNL</sequence>
<dbReference type="PANTHER" id="PTHR11783">
    <property type="entry name" value="SULFOTRANSFERASE SULT"/>
    <property type="match status" value="1"/>
</dbReference>
<feature type="domain" description="Sulfotransferase" evidence="3">
    <location>
        <begin position="54"/>
        <end position="316"/>
    </location>
</feature>
<dbReference type="InterPro" id="IPR027417">
    <property type="entry name" value="P-loop_NTPase"/>
</dbReference>
<organism evidence="4 5">
    <name type="scientific">Ranatra chinensis</name>
    <dbReference type="NCBI Taxonomy" id="642074"/>
    <lineage>
        <taxon>Eukaryota</taxon>
        <taxon>Metazoa</taxon>
        <taxon>Ecdysozoa</taxon>
        <taxon>Arthropoda</taxon>
        <taxon>Hexapoda</taxon>
        <taxon>Insecta</taxon>
        <taxon>Pterygota</taxon>
        <taxon>Neoptera</taxon>
        <taxon>Paraneoptera</taxon>
        <taxon>Hemiptera</taxon>
        <taxon>Heteroptera</taxon>
        <taxon>Panheteroptera</taxon>
        <taxon>Nepomorpha</taxon>
        <taxon>Nepidae</taxon>
        <taxon>Ranatrinae</taxon>
        <taxon>Ranatra</taxon>
    </lineage>
</organism>
<evidence type="ECO:0000313" key="5">
    <source>
        <dbReference type="Proteomes" id="UP001558652"/>
    </source>
</evidence>
<keyword evidence="2" id="KW-0808">Transferase</keyword>
<keyword evidence="5" id="KW-1185">Reference proteome</keyword>
<evidence type="ECO:0000259" key="3">
    <source>
        <dbReference type="Pfam" id="PF00685"/>
    </source>
</evidence>
<protein>
    <recommendedName>
        <fullName evidence="3">Sulfotransferase domain-containing protein</fullName>
    </recommendedName>
</protein>
<dbReference type="SUPFAM" id="SSF52540">
    <property type="entry name" value="P-loop containing nucleoside triphosphate hydrolases"/>
    <property type="match status" value="1"/>
</dbReference>